<dbReference type="Proteomes" id="UP001617427">
    <property type="component" value="Unassembled WGS sequence"/>
</dbReference>
<dbReference type="Gene3D" id="1.10.3720.10">
    <property type="entry name" value="MetI-like"/>
    <property type="match status" value="1"/>
</dbReference>
<feature type="transmembrane region" description="Helical" evidence="8">
    <location>
        <begin position="117"/>
        <end position="138"/>
    </location>
</feature>
<evidence type="ECO:0000256" key="5">
    <source>
        <dbReference type="ARBA" id="ARBA00022692"/>
    </source>
</evidence>
<dbReference type="InterPro" id="IPR000515">
    <property type="entry name" value="MetI-like"/>
</dbReference>
<keyword evidence="5 8" id="KW-0812">Transmembrane</keyword>
<dbReference type="PROSITE" id="PS50928">
    <property type="entry name" value="ABC_TM1"/>
    <property type="match status" value="1"/>
</dbReference>
<dbReference type="EMBL" id="JBIUZV010000007">
    <property type="protein sequence ID" value="MFJ3046944.1"/>
    <property type="molecule type" value="Genomic_DNA"/>
</dbReference>
<evidence type="ECO:0000256" key="3">
    <source>
        <dbReference type="ARBA" id="ARBA00022475"/>
    </source>
</evidence>
<dbReference type="PANTHER" id="PTHR43357:SF4">
    <property type="entry name" value="INNER MEMBRANE ABC TRANSPORTER PERMEASE PROTEIN YDCV"/>
    <property type="match status" value="1"/>
</dbReference>
<dbReference type="Pfam" id="PF00528">
    <property type="entry name" value="BPD_transp_1"/>
    <property type="match status" value="1"/>
</dbReference>
<evidence type="ECO:0000313" key="10">
    <source>
        <dbReference type="EMBL" id="MFJ3046944.1"/>
    </source>
</evidence>
<comment type="similarity">
    <text evidence="8">Belongs to the binding-protein-dependent transport system permease family.</text>
</comment>
<dbReference type="InterPro" id="IPR035906">
    <property type="entry name" value="MetI-like_sf"/>
</dbReference>
<keyword evidence="6 8" id="KW-1133">Transmembrane helix</keyword>
<proteinExistence type="inferred from homology"/>
<keyword evidence="4" id="KW-0997">Cell inner membrane</keyword>
<name>A0ABW8F0X4_9BURK</name>
<feature type="transmembrane region" description="Helical" evidence="8">
    <location>
        <begin position="247"/>
        <end position="267"/>
    </location>
</feature>
<feature type="transmembrane region" description="Helical" evidence="8">
    <location>
        <begin position="144"/>
        <end position="163"/>
    </location>
</feature>
<sequence>MATDLPALHTAAQSTASAKAWRLAGIGAGALVYVFLSLPVLVIFLSAFSPEAYPQFPPQQFSLRWFYAFFENPAWLRALEVSAWLLLIATPVTTLLGTTAAYALARLDFPGRSVIQAFVLSPLIIPQVVLGIALLYVLTGAGMAGSLLGLAAGHIVVALPYAVRTVSVSLASMDRRLETASMNLGATPAYTFRHVTLPLIKPGIVAGAVFAAVTSFGEVSVSLFLTAPGTVSMPVRIFTYIDQTFDPVVNAVSAIFIVLAVLALVLIERTIGLTKAM</sequence>
<evidence type="ECO:0000256" key="6">
    <source>
        <dbReference type="ARBA" id="ARBA00022989"/>
    </source>
</evidence>
<feature type="transmembrane region" description="Helical" evidence="8">
    <location>
        <begin position="203"/>
        <end position="227"/>
    </location>
</feature>
<organism evidence="10 11">
    <name type="scientific">Herbaspirillum chlorophenolicum</name>
    <dbReference type="NCBI Taxonomy" id="211589"/>
    <lineage>
        <taxon>Bacteria</taxon>
        <taxon>Pseudomonadati</taxon>
        <taxon>Pseudomonadota</taxon>
        <taxon>Betaproteobacteria</taxon>
        <taxon>Burkholderiales</taxon>
        <taxon>Oxalobacteraceae</taxon>
        <taxon>Herbaspirillum</taxon>
    </lineage>
</organism>
<protein>
    <submittedName>
        <fullName evidence="10">ABC transporter permease</fullName>
    </submittedName>
</protein>
<evidence type="ECO:0000256" key="7">
    <source>
        <dbReference type="ARBA" id="ARBA00023136"/>
    </source>
</evidence>
<evidence type="ECO:0000256" key="8">
    <source>
        <dbReference type="RuleBase" id="RU363032"/>
    </source>
</evidence>
<evidence type="ECO:0000259" key="9">
    <source>
        <dbReference type="PROSITE" id="PS50928"/>
    </source>
</evidence>
<gene>
    <name evidence="10" type="ORF">ACIPEN_14025</name>
</gene>
<comment type="subcellular location">
    <subcellularLocation>
        <location evidence="1">Cell inner membrane</location>
        <topology evidence="1">Multi-pass membrane protein</topology>
    </subcellularLocation>
    <subcellularLocation>
        <location evidence="8">Cell membrane</location>
        <topology evidence="8">Multi-pass membrane protein</topology>
    </subcellularLocation>
</comment>
<feature type="transmembrane region" description="Helical" evidence="8">
    <location>
        <begin position="23"/>
        <end position="48"/>
    </location>
</feature>
<feature type="transmembrane region" description="Helical" evidence="8">
    <location>
        <begin position="83"/>
        <end position="105"/>
    </location>
</feature>
<evidence type="ECO:0000256" key="2">
    <source>
        <dbReference type="ARBA" id="ARBA00022448"/>
    </source>
</evidence>
<feature type="domain" description="ABC transmembrane type-1" evidence="9">
    <location>
        <begin position="79"/>
        <end position="267"/>
    </location>
</feature>
<dbReference type="CDD" id="cd06261">
    <property type="entry name" value="TM_PBP2"/>
    <property type="match status" value="1"/>
</dbReference>
<evidence type="ECO:0000313" key="11">
    <source>
        <dbReference type="Proteomes" id="UP001617427"/>
    </source>
</evidence>
<keyword evidence="3" id="KW-1003">Cell membrane</keyword>
<accession>A0ABW8F0X4</accession>
<dbReference type="SUPFAM" id="SSF161098">
    <property type="entry name" value="MetI-like"/>
    <property type="match status" value="1"/>
</dbReference>
<keyword evidence="7 8" id="KW-0472">Membrane</keyword>
<evidence type="ECO:0000256" key="4">
    <source>
        <dbReference type="ARBA" id="ARBA00022519"/>
    </source>
</evidence>
<reference evidence="10 11" key="1">
    <citation type="submission" date="2024-10" db="EMBL/GenBank/DDBJ databases">
        <title>The Natural Products Discovery Center: Release of the First 8490 Sequenced Strains for Exploring Actinobacteria Biosynthetic Diversity.</title>
        <authorList>
            <person name="Kalkreuter E."/>
            <person name="Kautsar S.A."/>
            <person name="Yang D."/>
            <person name="Bader C.D."/>
            <person name="Teijaro C.N."/>
            <person name="Fluegel L."/>
            <person name="Davis C.M."/>
            <person name="Simpson J.R."/>
            <person name="Lauterbach L."/>
            <person name="Steele A.D."/>
            <person name="Gui C."/>
            <person name="Meng S."/>
            <person name="Li G."/>
            <person name="Viehrig K."/>
            <person name="Ye F."/>
            <person name="Su P."/>
            <person name="Kiefer A.F."/>
            <person name="Nichols A."/>
            <person name="Cepeda A.J."/>
            <person name="Yan W."/>
            <person name="Fan B."/>
            <person name="Jiang Y."/>
            <person name="Adhikari A."/>
            <person name="Zheng C.-J."/>
            <person name="Schuster L."/>
            <person name="Cowan T.M."/>
            <person name="Smanski M.J."/>
            <person name="Chevrette M.G."/>
            <person name="De Carvalho L.P.S."/>
            <person name="Shen B."/>
        </authorList>
    </citation>
    <scope>NUCLEOTIDE SEQUENCE [LARGE SCALE GENOMIC DNA]</scope>
    <source>
        <strain evidence="10 11">NPDC087045</strain>
    </source>
</reference>
<comment type="caution">
    <text evidence="10">The sequence shown here is derived from an EMBL/GenBank/DDBJ whole genome shotgun (WGS) entry which is preliminary data.</text>
</comment>
<dbReference type="RefSeq" id="WP_402701302.1">
    <property type="nucleotide sequence ID" value="NZ_JBIUZV010000007.1"/>
</dbReference>
<evidence type="ECO:0000256" key="1">
    <source>
        <dbReference type="ARBA" id="ARBA00004429"/>
    </source>
</evidence>
<keyword evidence="11" id="KW-1185">Reference proteome</keyword>
<keyword evidence="2 8" id="KW-0813">Transport</keyword>
<dbReference type="PANTHER" id="PTHR43357">
    <property type="entry name" value="INNER MEMBRANE ABC TRANSPORTER PERMEASE PROTEIN YDCV"/>
    <property type="match status" value="1"/>
</dbReference>